<gene>
    <name evidence="3" type="ORF">A3F55_00985</name>
</gene>
<feature type="domain" description="Stress-response A/B barrel" evidence="2">
    <location>
        <begin position="1"/>
        <end position="88"/>
    </location>
</feature>
<dbReference type="InterPro" id="IPR013097">
    <property type="entry name" value="Dabb"/>
</dbReference>
<comment type="caution">
    <text evidence="3">The sequence shown here is derived from an EMBL/GenBank/DDBJ whole genome shotgun (WGS) entry which is preliminary data.</text>
</comment>
<dbReference type="Gene3D" id="3.30.70.100">
    <property type="match status" value="1"/>
</dbReference>
<accession>A0A1F4XU35</accession>
<dbReference type="EMBL" id="MEWW01000014">
    <property type="protein sequence ID" value="OGC84533.1"/>
    <property type="molecule type" value="Genomic_DNA"/>
</dbReference>
<dbReference type="PROSITE" id="PS51502">
    <property type="entry name" value="S_R_A_B_BARREL"/>
    <property type="match status" value="1"/>
</dbReference>
<reference evidence="3 4" key="1">
    <citation type="journal article" date="2016" name="Nat. Commun.">
        <title>Thousands of microbial genomes shed light on interconnected biogeochemical processes in an aquifer system.</title>
        <authorList>
            <person name="Anantharaman K."/>
            <person name="Brown C.T."/>
            <person name="Hug L.A."/>
            <person name="Sharon I."/>
            <person name="Castelle C.J."/>
            <person name="Probst A.J."/>
            <person name="Thomas B.C."/>
            <person name="Singh A."/>
            <person name="Wilkins M.J."/>
            <person name="Karaoz U."/>
            <person name="Brodie E.L."/>
            <person name="Williams K.H."/>
            <person name="Hubbard S.S."/>
            <person name="Banfield J.F."/>
        </authorList>
    </citation>
    <scope>NUCLEOTIDE SEQUENCE [LARGE SCALE GENOMIC DNA]</scope>
</reference>
<feature type="region of interest" description="Disordered" evidence="1">
    <location>
        <begin position="94"/>
        <end position="114"/>
    </location>
</feature>
<evidence type="ECO:0000256" key="1">
    <source>
        <dbReference type="SAM" id="MobiDB-lite"/>
    </source>
</evidence>
<name>A0A1F4XU35_9BACT</name>
<evidence type="ECO:0000313" key="3">
    <source>
        <dbReference type="EMBL" id="OGC84533.1"/>
    </source>
</evidence>
<evidence type="ECO:0000313" key="4">
    <source>
        <dbReference type="Proteomes" id="UP000178091"/>
    </source>
</evidence>
<protein>
    <recommendedName>
        <fullName evidence="2">Stress-response A/B barrel domain-containing protein</fullName>
    </recommendedName>
</protein>
<evidence type="ECO:0000259" key="2">
    <source>
        <dbReference type="PROSITE" id="PS51502"/>
    </source>
</evidence>
<dbReference type="InterPro" id="IPR011008">
    <property type="entry name" value="Dimeric_a/b-barrel"/>
</dbReference>
<sequence>MFRSHATEAQKKEIFDRYQTLGEDCGGVEAGILFLQVAHNLDQRKGMHMVEVAIFRDAAALQAFRKHPWHQELTNILGTFADWAAGDINISLADLPRPPIPQPQGFSEEELNRN</sequence>
<dbReference type="AlphaFoldDB" id="A0A1F4XU35"/>
<proteinExistence type="predicted"/>
<dbReference type="SUPFAM" id="SSF54909">
    <property type="entry name" value="Dimeric alpha+beta barrel"/>
    <property type="match status" value="1"/>
</dbReference>
<organism evidence="3 4">
    <name type="scientific">Candidatus Adlerbacteria bacterium RIFCSPHIGHO2_12_FULL_53_18</name>
    <dbReference type="NCBI Taxonomy" id="1797242"/>
    <lineage>
        <taxon>Bacteria</taxon>
        <taxon>Candidatus Adleribacteriota</taxon>
    </lineage>
</organism>
<dbReference type="Proteomes" id="UP000178091">
    <property type="component" value="Unassembled WGS sequence"/>
</dbReference>
<dbReference type="Pfam" id="PF07876">
    <property type="entry name" value="Dabb"/>
    <property type="match status" value="1"/>
</dbReference>